<feature type="active site" description="Proton donor" evidence="7">
    <location>
        <position position="188"/>
    </location>
</feature>
<dbReference type="InterPro" id="IPR011013">
    <property type="entry name" value="Gal_mutarotase_sf_dom"/>
</dbReference>
<dbReference type="Proteomes" id="UP000051804">
    <property type="component" value="Unassembled WGS sequence"/>
</dbReference>
<keyword evidence="5 6" id="KW-0119">Carbohydrate metabolism</keyword>
<dbReference type="PATRIC" id="fig|1291734.4.peg.591"/>
<comment type="function">
    <text evidence="6">Catalyzes the interconversion of alpha and beta anomers of maltose.</text>
</comment>
<comment type="catalytic activity">
    <reaction evidence="6">
        <text>alpha-maltose = beta-maltose</text>
        <dbReference type="Rhea" id="RHEA:21228"/>
        <dbReference type="ChEBI" id="CHEBI:18147"/>
        <dbReference type="ChEBI" id="CHEBI:18167"/>
        <dbReference type="EC" id="5.1.3.21"/>
    </reaction>
</comment>
<evidence type="ECO:0000313" key="11">
    <source>
        <dbReference type="Proteomes" id="UP000051804"/>
    </source>
</evidence>
<evidence type="ECO:0000256" key="6">
    <source>
        <dbReference type="PIRNR" id="PIRNR005096"/>
    </source>
</evidence>
<evidence type="ECO:0000256" key="8">
    <source>
        <dbReference type="PIRSR" id="PIRSR005096-2"/>
    </source>
</evidence>
<dbReference type="InterPro" id="IPR018052">
    <property type="entry name" value="Ald1_epimerase_CS"/>
</dbReference>
<dbReference type="GO" id="GO:0050558">
    <property type="term" value="F:maltose epimerase activity"/>
    <property type="evidence" value="ECO:0007669"/>
    <property type="project" value="UniProtKB-EC"/>
</dbReference>
<feature type="binding site" evidence="9">
    <location>
        <begin position="188"/>
        <end position="190"/>
    </location>
    <ligand>
        <name>beta-D-galactose</name>
        <dbReference type="ChEBI" id="CHEBI:27667"/>
    </ligand>
</feature>
<reference evidence="10 11" key="1">
    <citation type="journal article" date="2015" name="Genome Announc.">
        <title>Expanding the biotechnology potential of lactobacilli through comparative genomics of 213 strains and associated genera.</title>
        <authorList>
            <person name="Sun Z."/>
            <person name="Harris H.M."/>
            <person name="McCann A."/>
            <person name="Guo C."/>
            <person name="Argimon S."/>
            <person name="Zhang W."/>
            <person name="Yang X."/>
            <person name="Jeffery I.B."/>
            <person name="Cooney J.C."/>
            <person name="Kagawa T.F."/>
            <person name="Liu W."/>
            <person name="Song Y."/>
            <person name="Salvetti E."/>
            <person name="Wrobel A."/>
            <person name="Rasinkangas P."/>
            <person name="Parkhill J."/>
            <person name="Rea M.C."/>
            <person name="O'Sullivan O."/>
            <person name="Ritari J."/>
            <person name="Douillard F.P."/>
            <person name="Paul Ross R."/>
            <person name="Yang R."/>
            <person name="Briner A.E."/>
            <person name="Felis G.E."/>
            <person name="de Vos W.M."/>
            <person name="Barrangou R."/>
            <person name="Klaenhammer T.R."/>
            <person name="Caufield P.W."/>
            <person name="Cui Y."/>
            <person name="Zhang H."/>
            <person name="O'Toole P.W."/>
        </authorList>
    </citation>
    <scope>NUCLEOTIDE SEQUENCE [LARGE SCALE GENOMIC DNA]</scope>
    <source>
        <strain evidence="10 11">JCM 17158</strain>
    </source>
</reference>
<gene>
    <name evidence="10" type="ORF">FD02_GL000576</name>
</gene>
<dbReference type="GO" id="GO:0004034">
    <property type="term" value="F:aldose 1-epimerase activity"/>
    <property type="evidence" value="ECO:0007669"/>
    <property type="project" value="UniProtKB-EC"/>
</dbReference>
<keyword evidence="4 6" id="KW-0413">Isomerase</keyword>
<dbReference type="CDD" id="cd09019">
    <property type="entry name" value="galactose_mutarotase_like"/>
    <property type="match status" value="1"/>
</dbReference>
<dbReference type="PIRSF" id="PIRSF005096">
    <property type="entry name" value="GALM"/>
    <property type="match status" value="1"/>
</dbReference>
<comment type="pathway">
    <text evidence="2 6">Carbohydrate metabolism; hexose metabolism.</text>
</comment>
<dbReference type="InterPro" id="IPR047215">
    <property type="entry name" value="Galactose_mutarotase-like"/>
</dbReference>
<dbReference type="GO" id="GO:0033499">
    <property type="term" value="P:galactose catabolic process via UDP-galactose, Leloir pathway"/>
    <property type="evidence" value="ECO:0007669"/>
    <property type="project" value="TreeGrafter"/>
</dbReference>
<evidence type="ECO:0000256" key="1">
    <source>
        <dbReference type="ARBA" id="ARBA00001614"/>
    </source>
</evidence>
<sequence length="352" mass="38137">MTGQILPAMNKEDTMGLTTEAFGTVRGAAVTAYTIENKHGVRMTVLDYGATWYKLEVPTAAGHQNLLLSSPDISGYADPGSYHSKTIGRVAGRIGQGHYKQNGQVVNLPANEGTTTLHGGPNGFSTRMWQADASADTVKLTLHVTSADDGFPGDVDVTVTYTLGEDDFVTIDYAATSSAPTLFNPTNHAYWNLNAGDDTIQNHLLTLNSAQHYEVQANKVPTGELLANLHSGFDFSRVTNLGDALAEMQWTEEKGFDDIFAIPAHATDEPVATLTQGAITVQEFSDRNALVVFTANKFGTELNFGEKTSRPYIGIAMEAQTAPSAIDDPKFGDITLSPDQPRHEQIRYHFSY</sequence>
<evidence type="ECO:0000313" key="10">
    <source>
        <dbReference type="EMBL" id="KRK70506.1"/>
    </source>
</evidence>
<dbReference type="PANTHER" id="PTHR10091">
    <property type="entry name" value="ALDOSE-1-EPIMERASE"/>
    <property type="match status" value="1"/>
</dbReference>
<dbReference type="GO" id="GO:0030246">
    <property type="term" value="F:carbohydrate binding"/>
    <property type="evidence" value="ECO:0007669"/>
    <property type="project" value="InterPro"/>
</dbReference>
<dbReference type="SUPFAM" id="SSF74650">
    <property type="entry name" value="Galactose mutarotase-like"/>
    <property type="match status" value="1"/>
</dbReference>
<feature type="active site" description="Proton acceptor" evidence="7">
    <location>
        <position position="318"/>
    </location>
</feature>
<dbReference type="EC" id="5.1.3.21" evidence="6"/>
<name>A0A0R1JS44_9LACO</name>
<dbReference type="EMBL" id="AZDJ01000032">
    <property type="protein sequence ID" value="KRK70506.1"/>
    <property type="molecule type" value="Genomic_DNA"/>
</dbReference>
<protein>
    <recommendedName>
        <fullName evidence="6">Maltose epimerase</fullName>
        <ecNumber evidence="6">5.1.3.21</ecNumber>
    </recommendedName>
</protein>
<dbReference type="InterPro" id="IPR015443">
    <property type="entry name" value="Aldose_1-epimerase"/>
</dbReference>
<dbReference type="UniPathway" id="UPA00242"/>
<dbReference type="GO" id="GO:0005737">
    <property type="term" value="C:cytoplasm"/>
    <property type="evidence" value="ECO:0007669"/>
    <property type="project" value="TreeGrafter"/>
</dbReference>
<dbReference type="OrthoDB" id="9779408at2"/>
<dbReference type="PANTHER" id="PTHR10091:SF0">
    <property type="entry name" value="GALACTOSE MUTAROTASE"/>
    <property type="match status" value="1"/>
</dbReference>
<keyword evidence="11" id="KW-1185">Reference proteome</keyword>
<evidence type="ECO:0000256" key="9">
    <source>
        <dbReference type="PIRSR" id="PIRSR005096-3"/>
    </source>
</evidence>
<proteinExistence type="inferred from homology"/>
<evidence type="ECO:0000256" key="3">
    <source>
        <dbReference type="ARBA" id="ARBA00006206"/>
    </source>
</evidence>
<organism evidence="10 11">
    <name type="scientific">Lacticaseibacillus nasuensis JCM 17158</name>
    <dbReference type="NCBI Taxonomy" id="1291734"/>
    <lineage>
        <taxon>Bacteria</taxon>
        <taxon>Bacillati</taxon>
        <taxon>Bacillota</taxon>
        <taxon>Bacilli</taxon>
        <taxon>Lactobacillales</taxon>
        <taxon>Lactobacillaceae</taxon>
        <taxon>Lacticaseibacillus</taxon>
    </lineage>
</organism>
<dbReference type="InterPro" id="IPR008183">
    <property type="entry name" value="Aldose_1/G6P_1-epimerase"/>
</dbReference>
<dbReference type="PROSITE" id="PS00545">
    <property type="entry name" value="ALDOSE_1_EPIMERASE"/>
    <property type="match status" value="1"/>
</dbReference>
<accession>A0A0R1JS44</accession>
<dbReference type="STRING" id="1291734.FD02_GL000576"/>
<comment type="similarity">
    <text evidence="3 6">Belongs to the aldose epimerase family.</text>
</comment>
<feature type="binding site" evidence="8">
    <location>
        <position position="257"/>
    </location>
    <ligand>
        <name>beta-D-galactose</name>
        <dbReference type="ChEBI" id="CHEBI:27667"/>
    </ligand>
</feature>
<evidence type="ECO:0000256" key="2">
    <source>
        <dbReference type="ARBA" id="ARBA00005028"/>
    </source>
</evidence>
<comment type="catalytic activity">
    <reaction evidence="1">
        <text>alpha-D-glucose = beta-D-glucose</text>
        <dbReference type="Rhea" id="RHEA:10264"/>
        <dbReference type="ChEBI" id="CHEBI:15903"/>
        <dbReference type="ChEBI" id="CHEBI:17925"/>
        <dbReference type="EC" id="5.1.3.3"/>
    </reaction>
</comment>
<evidence type="ECO:0000256" key="7">
    <source>
        <dbReference type="PIRSR" id="PIRSR005096-1"/>
    </source>
</evidence>
<dbReference type="InterPro" id="IPR014718">
    <property type="entry name" value="GH-type_carb-bd"/>
</dbReference>
<evidence type="ECO:0000256" key="5">
    <source>
        <dbReference type="ARBA" id="ARBA00023277"/>
    </source>
</evidence>
<dbReference type="GO" id="GO:0006006">
    <property type="term" value="P:glucose metabolic process"/>
    <property type="evidence" value="ECO:0007669"/>
    <property type="project" value="TreeGrafter"/>
</dbReference>
<dbReference type="AlphaFoldDB" id="A0A0R1JS44"/>
<dbReference type="Gene3D" id="2.70.98.10">
    <property type="match status" value="1"/>
</dbReference>
<comment type="caution">
    <text evidence="10">The sequence shown here is derived from an EMBL/GenBank/DDBJ whole genome shotgun (WGS) entry which is preliminary data.</text>
</comment>
<evidence type="ECO:0000256" key="4">
    <source>
        <dbReference type="ARBA" id="ARBA00023235"/>
    </source>
</evidence>
<dbReference type="Pfam" id="PF01263">
    <property type="entry name" value="Aldose_epim"/>
    <property type="match status" value="1"/>
</dbReference>